<reference evidence="1 2" key="1">
    <citation type="journal article" date="2014" name="Antonie Van Leeuwenhoek">
        <title>Oenococcus alcoholitolerans sp. nov., a lactic acid bacteria isolated from cachaca and ethanol fermentation processes.</title>
        <authorList>
            <person name="Badotti F."/>
            <person name="Moreira A.P."/>
            <person name="Tonon L.A."/>
            <person name="de Lucena B.T."/>
            <person name="Gomes Fde C."/>
            <person name="Kruger R."/>
            <person name="Thompson C.C."/>
            <person name="de Morais M.A.Jr."/>
            <person name="Rosa C.A."/>
            <person name="Thompson F.L."/>
        </authorList>
    </citation>
    <scope>NUCLEOTIDE SEQUENCE [LARGE SCALE GENOMIC DNA]</scope>
    <source>
        <strain evidence="1 2">UFRJ-M7.2.18</strain>
    </source>
</reference>
<sequence length="64" mass="7180">MIKTAAGKGTFVTGNVDRFKENNRRQLFDQLSHTLSDLIQIGVDKKTIKEFLNGKLGNDDAENQ</sequence>
<keyword evidence="2" id="KW-1185">Reference proteome</keyword>
<evidence type="ECO:0000313" key="1">
    <source>
        <dbReference type="EMBL" id="KGO32482.1"/>
    </source>
</evidence>
<name>A0ABR4XSL3_9LACO</name>
<protein>
    <submittedName>
        <fullName evidence="1">Uncharacterized protein</fullName>
    </submittedName>
</protein>
<accession>A0ABR4XSL3</accession>
<gene>
    <name evidence="1" type="ORF">Q757_00755</name>
</gene>
<proteinExistence type="predicted"/>
<comment type="caution">
    <text evidence="1">The sequence shown here is derived from an EMBL/GenBank/DDBJ whole genome shotgun (WGS) entry which is preliminary data.</text>
</comment>
<organism evidence="1 2">
    <name type="scientific">Oenococcus alcoholitolerans</name>
    <dbReference type="NCBI Taxonomy" id="931074"/>
    <lineage>
        <taxon>Bacteria</taxon>
        <taxon>Bacillati</taxon>
        <taxon>Bacillota</taxon>
        <taxon>Bacilli</taxon>
        <taxon>Lactobacillales</taxon>
        <taxon>Lactobacillaceae</taxon>
        <taxon>Oenococcus</taxon>
    </lineage>
</organism>
<dbReference type="EMBL" id="AXCV01000014">
    <property type="protein sequence ID" value="KGO32482.1"/>
    <property type="molecule type" value="Genomic_DNA"/>
</dbReference>
<dbReference type="Proteomes" id="UP000030023">
    <property type="component" value="Unassembled WGS sequence"/>
</dbReference>
<evidence type="ECO:0000313" key="2">
    <source>
        <dbReference type="Proteomes" id="UP000030023"/>
    </source>
</evidence>